<protein>
    <recommendedName>
        <fullName evidence="1">AB hydrolase-1 domain-containing protein</fullName>
    </recommendedName>
</protein>
<gene>
    <name evidence="2" type="ORF">GGR27_003013</name>
</gene>
<evidence type="ECO:0000259" key="1">
    <source>
        <dbReference type="Pfam" id="PF12697"/>
    </source>
</evidence>
<dbReference type="PANTHER" id="PTHR42886:SF42">
    <property type="entry name" value="ALPHA_BETA-HYDROLASES SUPERFAMILY PROTEIN"/>
    <property type="match status" value="1"/>
</dbReference>
<proteinExistence type="predicted"/>
<comment type="caution">
    <text evidence="2">The sequence shown here is derived from an EMBL/GenBank/DDBJ whole genome shotgun (WGS) entry which is preliminary data.</text>
</comment>
<dbReference type="Pfam" id="PF12697">
    <property type="entry name" value="Abhydrolase_6"/>
    <property type="match status" value="1"/>
</dbReference>
<name>A0ABX0XE23_9BACT</name>
<dbReference type="Proteomes" id="UP000770785">
    <property type="component" value="Unassembled WGS sequence"/>
</dbReference>
<dbReference type="EMBL" id="JAATJH010000005">
    <property type="protein sequence ID" value="NJC27496.1"/>
    <property type="molecule type" value="Genomic_DNA"/>
</dbReference>
<dbReference type="PANTHER" id="PTHR42886">
    <property type="entry name" value="RE40534P-RELATED"/>
    <property type="match status" value="1"/>
</dbReference>
<organism evidence="2 3">
    <name type="scientific">Neolewinella antarctica</name>
    <dbReference type="NCBI Taxonomy" id="442734"/>
    <lineage>
        <taxon>Bacteria</taxon>
        <taxon>Pseudomonadati</taxon>
        <taxon>Bacteroidota</taxon>
        <taxon>Saprospiria</taxon>
        <taxon>Saprospirales</taxon>
        <taxon>Lewinellaceae</taxon>
        <taxon>Neolewinella</taxon>
    </lineage>
</organism>
<keyword evidence="3" id="KW-1185">Reference proteome</keyword>
<dbReference type="SUPFAM" id="SSF53474">
    <property type="entry name" value="alpha/beta-Hydrolases"/>
    <property type="match status" value="1"/>
</dbReference>
<feature type="domain" description="AB hydrolase-1" evidence="1">
    <location>
        <begin position="15"/>
        <end position="243"/>
    </location>
</feature>
<accession>A0ABX0XE23</accession>
<dbReference type="InterPro" id="IPR000073">
    <property type="entry name" value="AB_hydrolase_1"/>
</dbReference>
<dbReference type="RefSeq" id="WP_168038650.1">
    <property type="nucleotide sequence ID" value="NZ_JAATJH010000005.1"/>
</dbReference>
<reference evidence="2 3" key="1">
    <citation type="submission" date="2020-03" db="EMBL/GenBank/DDBJ databases">
        <title>Genomic Encyclopedia of Type Strains, Phase IV (KMG-IV): sequencing the most valuable type-strain genomes for metagenomic binning, comparative biology and taxonomic classification.</title>
        <authorList>
            <person name="Goeker M."/>
        </authorList>
    </citation>
    <scope>NUCLEOTIDE SEQUENCE [LARGE SCALE GENOMIC DNA]</scope>
    <source>
        <strain evidence="2 3">DSM 105096</strain>
    </source>
</reference>
<evidence type="ECO:0000313" key="2">
    <source>
        <dbReference type="EMBL" id="NJC27496.1"/>
    </source>
</evidence>
<dbReference type="InterPro" id="IPR029058">
    <property type="entry name" value="AB_hydrolase_fold"/>
</dbReference>
<dbReference type="Gene3D" id="3.40.50.1820">
    <property type="entry name" value="alpha/beta hydrolase"/>
    <property type="match status" value="1"/>
</dbReference>
<evidence type="ECO:0000313" key="3">
    <source>
        <dbReference type="Proteomes" id="UP000770785"/>
    </source>
</evidence>
<sequence>MIFLKSASERCLGTIVFIHGVCHGAWCWEVNFMPYFSLRGYDCYAVDLPGHEPGQISSVNINYLTIEDYVANVHALVDTLEEQPILVGHSMGGFIVQIYLEKYPCKAAVLLASSPPTGAWRAALRFIRRHPASILNLIKRDITGPFHQYARSELFYQHVPPETMNAYRKKMTAESFTAFLQLLAPSIKFNFHLCIPILVMGAANDRLFDQDDISRTAKRYQTGPVMIDECGHNMMLDTSHETVANNIFNWLKENSL</sequence>